<dbReference type="CDD" id="cd17574">
    <property type="entry name" value="REC_OmpR"/>
    <property type="match status" value="1"/>
</dbReference>
<evidence type="ECO:0000256" key="3">
    <source>
        <dbReference type="ARBA" id="ARBA00023125"/>
    </source>
</evidence>
<accession>A0A9D1KE57</accession>
<keyword evidence="2" id="KW-0805">Transcription regulation</keyword>
<dbReference type="GO" id="GO:0000156">
    <property type="term" value="F:phosphorelay response regulator activity"/>
    <property type="evidence" value="ECO:0007669"/>
    <property type="project" value="TreeGrafter"/>
</dbReference>
<dbReference type="InterPro" id="IPR036388">
    <property type="entry name" value="WH-like_DNA-bd_sf"/>
</dbReference>
<dbReference type="PROSITE" id="PS50110">
    <property type="entry name" value="RESPONSE_REGULATORY"/>
    <property type="match status" value="1"/>
</dbReference>
<keyword evidence="4" id="KW-0804">Transcription</keyword>
<name>A0A9D1KE57_9FIRM</name>
<organism evidence="10 11">
    <name type="scientific">Candidatus Caccovicinus merdipullorum</name>
    <dbReference type="NCBI Taxonomy" id="2840724"/>
    <lineage>
        <taxon>Bacteria</taxon>
        <taxon>Bacillati</taxon>
        <taxon>Bacillota</taxon>
        <taxon>Clostridia</taxon>
        <taxon>Eubacteriales</taxon>
        <taxon>Candidatus Caccovicinus</taxon>
    </lineage>
</organism>
<dbReference type="GO" id="GO:0006355">
    <property type="term" value="P:regulation of DNA-templated transcription"/>
    <property type="evidence" value="ECO:0007669"/>
    <property type="project" value="InterPro"/>
</dbReference>
<dbReference type="InterPro" id="IPR039420">
    <property type="entry name" value="WalR-like"/>
</dbReference>
<evidence type="ECO:0000259" key="9">
    <source>
        <dbReference type="PROSITE" id="PS51755"/>
    </source>
</evidence>
<feature type="domain" description="OmpR/PhoB-type" evidence="9">
    <location>
        <begin position="149"/>
        <end position="246"/>
    </location>
</feature>
<reference evidence="10" key="2">
    <citation type="journal article" date="2021" name="PeerJ">
        <title>Extensive microbial diversity within the chicken gut microbiome revealed by metagenomics and culture.</title>
        <authorList>
            <person name="Gilroy R."/>
            <person name="Ravi A."/>
            <person name="Getino M."/>
            <person name="Pursley I."/>
            <person name="Horton D.L."/>
            <person name="Alikhan N.F."/>
            <person name="Baker D."/>
            <person name="Gharbi K."/>
            <person name="Hall N."/>
            <person name="Watson M."/>
            <person name="Adriaenssens E.M."/>
            <person name="Foster-Nyarko E."/>
            <person name="Jarju S."/>
            <person name="Secka A."/>
            <person name="Antonio M."/>
            <person name="Oren A."/>
            <person name="Chaudhuri R.R."/>
            <person name="La Ragione R."/>
            <person name="Hildebrand F."/>
            <person name="Pallen M.J."/>
        </authorList>
    </citation>
    <scope>NUCLEOTIDE SEQUENCE</scope>
    <source>
        <strain evidence="10">CHK123-3438</strain>
    </source>
</reference>
<keyword evidence="3 7" id="KW-0238">DNA-binding</keyword>
<dbReference type="Gene3D" id="6.10.250.690">
    <property type="match status" value="1"/>
</dbReference>
<dbReference type="GO" id="GO:0032993">
    <property type="term" value="C:protein-DNA complex"/>
    <property type="evidence" value="ECO:0007669"/>
    <property type="project" value="TreeGrafter"/>
</dbReference>
<comment type="function">
    <text evidence="5">May play the central regulatory role in sporulation. It may be an element of the effector pathway responsible for the activation of sporulation genes in response to nutritional stress. Spo0A may act in concert with spo0H (a sigma factor) to control the expression of some genes that are critical to the sporulation process.</text>
</comment>
<reference evidence="10" key="1">
    <citation type="submission" date="2020-10" db="EMBL/GenBank/DDBJ databases">
        <authorList>
            <person name="Gilroy R."/>
        </authorList>
    </citation>
    <scope>NUCLEOTIDE SEQUENCE</scope>
    <source>
        <strain evidence="10">CHK123-3438</strain>
    </source>
</reference>
<evidence type="ECO:0000256" key="2">
    <source>
        <dbReference type="ARBA" id="ARBA00023015"/>
    </source>
</evidence>
<comment type="caution">
    <text evidence="10">The sequence shown here is derived from an EMBL/GenBank/DDBJ whole genome shotgun (WGS) entry which is preliminary data.</text>
</comment>
<dbReference type="Gene3D" id="1.10.10.10">
    <property type="entry name" value="Winged helix-like DNA-binding domain superfamily/Winged helix DNA-binding domain"/>
    <property type="match status" value="1"/>
</dbReference>
<evidence type="ECO:0000313" key="11">
    <source>
        <dbReference type="Proteomes" id="UP000886860"/>
    </source>
</evidence>
<dbReference type="SMART" id="SM00448">
    <property type="entry name" value="REC"/>
    <property type="match status" value="1"/>
</dbReference>
<dbReference type="Proteomes" id="UP000886860">
    <property type="component" value="Unassembled WGS sequence"/>
</dbReference>
<dbReference type="Pfam" id="PF00486">
    <property type="entry name" value="Trans_reg_C"/>
    <property type="match status" value="1"/>
</dbReference>
<dbReference type="PROSITE" id="PS51755">
    <property type="entry name" value="OMPR_PHOB"/>
    <property type="match status" value="1"/>
</dbReference>
<proteinExistence type="predicted"/>
<dbReference type="SUPFAM" id="SSF52172">
    <property type="entry name" value="CheY-like"/>
    <property type="match status" value="1"/>
</dbReference>
<evidence type="ECO:0000256" key="6">
    <source>
        <dbReference type="PROSITE-ProRule" id="PRU00169"/>
    </source>
</evidence>
<dbReference type="Gene3D" id="3.40.50.2300">
    <property type="match status" value="1"/>
</dbReference>
<evidence type="ECO:0000256" key="5">
    <source>
        <dbReference type="ARBA" id="ARBA00024867"/>
    </source>
</evidence>
<dbReference type="InterPro" id="IPR001789">
    <property type="entry name" value="Sig_transdc_resp-reg_receiver"/>
</dbReference>
<dbReference type="EMBL" id="DVKS01000001">
    <property type="protein sequence ID" value="HIT40494.1"/>
    <property type="molecule type" value="Genomic_DNA"/>
</dbReference>
<evidence type="ECO:0000256" key="7">
    <source>
        <dbReference type="PROSITE-ProRule" id="PRU01091"/>
    </source>
</evidence>
<sequence>MKNEPIRILAADDDPEILKILSRILAGEGYQVVTAADGREAIERAAEDIDLYILDVNMPAVSGFAAAVRIRERFFAPIIFLTAYSGEGDRQMGFLAGADDYVVKPFSNSELLLRVKSLLRRVRQYGGTSSASPAEESLQEEAYGGTEKRRLLQYKDLILDLDAQSAVLDGQVVVLTYTEFKILELFLSHPGKIFSLENIYQSIWEEEAVGDGTIMVHIKNIRKKLKDSSRNPRYIKTAWGKGYYVD</sequence>
<keyword evidence="6" id="KW-0597">Phosphoprotein</keyword>
<evidence type="ECO:0000256" key="1">
    <source>
        <dbReference type="ARBA" id="ARBA00018672"/>
    </source>
</evidence>
<gene>
    <name evidence="10" type="ORF">IAB60_00080</name>
</gene>
<evidence type="ECO:0000256" key="4">
    <source>
        <dbReference type="ARBA" id="ARBA00023163"/>
    </source>
</evidence>
<feature type="domain" description="Response regulatory" evidence="8">
    <location>
        <begin position="7"/>
        <end position="119"/>
    </location>
</feature>
<dbReference type="SMART" id="SM00862">
    <property type="entry name" value="Trans_reg_C"/>
    <property type="match status" value="1"/>
</dbReference>
<dbReference type="PANTHER" id="PTHR48111:SF2">
    <property type="entry name" value="RESPONSE REGULATOR SAER"/>
    <property type="match status" value="1"/>
</dbReference>
<dbReference type="Pfam" id="PF00072">
    <property type="entry name" value="Response_reg"/>
    <property type="match status" value="1"/>
</dbReference>
<evidence type="ECO:0000313" key="10">
    <source>
        <dbReference type="EMBL" id="HIT40494.1"/>
    </source>
</evidence>
<protein>
    <recommendedName>
        <fullName evidence="1">Stage 0 sporulation protein A homolog</fullName>
    </recommendedName>
</protein>
<feature type="DNA-binding region" description="OmpR/PhoB-type" evidence="7">
    <location>
        <begin position="149"/>
        <end position="246"/>
    </location>
</feature>
<dbReference type="CDD" id="cd00383">
    <property type="entry name" value="trans_reg_C"/>
    <property type="match status" value="1"/>
</dbReference>
<dbReference type="PANTHER" id="PTHR48111">
    <property type="entry name" value="REGULATOR OF RPOS"/>
    <property type="match status" value="1"/>
</dbReference>
<dbReference type="InterPro" id="IPR011006">
    <property type="entry name" value="CheY-like_superfamily"/>
</dbReference>
<dbReference type="GO" id="GO:0005829">
    <property type="term" value="C:cytosol"/>
    <property type="evidence" value="ECO:0007669"/>
    <property type="project" value="TreeGrafter"/>
</dbReference>
<dbReference type="AlphaFoldDB" id="A0A9D1KE57"/>
<dbReference type="InterPro" id="IPR001867">
    <property type="entry name" value="OmpR/PhoB-type_DNA-bd"/>
</dbReference>
<feature type="modified residue" description="4-aspartylphosphate" evidence="6">
    <location>
        <position position="55"/>
    </location>
</feature>
<dbReference type="GO" id="GO:0000976">
    <property type="term" value="F:transcription cis-regulatory region binding"/>
    <property type="evidence" value="ECO:0007669"/>
    <property type="project" value="TreeGrafter"/>
</dbReference>
<evidence type="ECO:0000259" key="8">
    <source>
        <dbReference type="PROSITE" id="PS50110"/>
    </source>
</evidence>